<name>A0A644ZE89_9ZZZZ</name>
<gene>
    <name evidence="1" type="ORF">SDC9_84840</name>
</gene>
<dbReference type="AntiFam" id="ANF00168">
    <property type="entry name" value="Shadow ORF (opposite smc)"/>
</dbReference>
<sequence length="120" mass="12952">MAFLVGNDQGDFRHLQGLAGISTIEDDIFHAPRTQGLGGLFSQHPLDGIHNVAFSTPIGTKQAGYPIGKLQVHLIGKRLESVYFQTLQKQDAPSFRLTQYSVDYSIGLPGKKVGGNLDGA</sequence>
<dbReference type="AlphaFoldDB" id="A0A644ZE89"/>
<protein>
    <submittedName>
        <fullName evidence="1">Uncharacterized protein</fullName>
    </submittedName>
</protein>
<accession>A0A644ZE89</accession>
<dbReference type="EMBL" id="VSSQ01008208">
    <property type="protein sequence ID" value="MPM38211.1"/>
    <property type="molecule type" value="Genomic_DNA"/>
</dbReference>
<organism evidence="1">
    <name type="scientific">bioreactor metagenome</name>
    <dbReference type="NCBI Taxonomy" id="1076179"/>
    <lineage>
        <taxon>unclassified sequences</taxon>
        <taxon>metagenomes</taxon>
        <taxon>ecological metagenomes</taxon>
    </lineage>
</organism>
<reference evidence="1" key="1">
    <citation type="submission" date="2019-08" db="EMBL/GenBank/DDBJ databases">
        <authorList>
            <person name="Kucharzyk K."/>
            <person name="Murdoch R.W."/>
            <person name="Higgins S."/>
            <person name="Loffler F."/>
        </authorList>
    </citation>
    <scope>NUCLEOTIDE SEQUENCE</scope>
</reference>
<proteinExistence type="predicted"/>
<dbReference type="AntiFam" id="ANF00091">
    <property type="entry name" value="Shadow ORF (opposite smc)"/>
</dbReference>
<comment type="caution">
    <text evidence="1">The sequence shown here is derived from an EMBL/GenBank/DDBJ whole genome shotgun (WGS) entry which is preliminary data.</text>
</comment>
<evidence type="ECO:0000313" key="1">
    <source>
        <dbReference type="EMBL" id="MPM38211.1"/>
    </source>
</evidence>